<dbReference type="RefSeq" id="WP_349277188.1">
    <property type="nucleotide sequence ID" value="NZ_CBCSCU010000014.1"/>
</dbReference>
<gene>
    <name evidence="3" type="ORF">ABLV49_13700</name>
</gene>
<feature type="domain" description="DUF2726" evidence="2">
    <location>
        <begin position="49"/>
        <end position="162"/>
    </location>
</feature>
<evidence type="ECO:0000256" key="1">
    <source>
        <dbReference type="SAM" id="Phobius"/>
    </source>
</evidence>
<protein>
    <recommendedName>
        <fullName evidence="2">DUF2726 domain-containing protein</fullName>
    </recommendedName>
</protein>
<keyword evidence="1" id="KW-0812">Transmembrane</keyword>
<keyword evidence="1" id="KW-1133">Transmembrane helix</keyword>
<evidence type="ECO:0000259" key="2">
    <source>
        <dbReference type="Pfam" id="PF10881"/>
    </source>
</evidence>
<organism evidence="3">
    <name type="scientific">Polaromonas hydrogenivorans</name>
    <dbReference type="NCBI Taxonomy" id="335476"/>
    <lineage>
        <taxon>Bacteria</taxon>
        <taxon>Pseudomonadati</taxon>
        <taxon>Pseudomonadota</taxon>
        <taxon>Betaproteobacteria</taxon>
        <taxon>Burkholderiales</taxon>
        <taxon>Comamonadaceae</taxon>
        <taxon>Polaromonas</taxon>
    </lineage>
</organism>
<evidence type="ECO:0000313" key="3">
    <source>
        <dbReference type="EMBL" id="XBP68950.1"/>
    </source>
</evidence>
<dbReference type="InterPro" id="IPR024402">
    <property type="entry name" value="DUF2726"/>
</dbReference>
<proteinExistence type="predicted"/>
<sequence>MNSFNGYIWMAVPSTLGVVVAGALLYAWLARRALHIQQSIFANWPLSERPLVNTEECQVLHWMCKTFPMHQVNIKIPVTRFTQPLERRQGESLYKILDGVYCTFTVCSPDGHVVGCADVMGANGLASRNRQLKQALLAKCGIAYYVLKPVSLPTEAAIRSDFLGETVPAEPAFKIKPREERYRELEEALLAEARLKLSTVLTRQRRIRDSEFAPLAADSCSHALAHASQGSFEGVDASGHGMLSGWQHNSFLAPLESRPR</sequence>
<accession>A0AAU7LMV0</accession>
<dbReference type="AlphaFoldDB" id="A0AAU7LMV0"/>
<dbReference type="EMBL" id="CP157675">
    <property type="protein sequence ID" value="XBP68950.1"/>
    <property type="molecule type" value="Genomic_DNA"/>
</dbReference>
<keyword evidence="1" id="KW-0472">Membrane</keyword>
<reference evidence="3" key="1">
    <citation type="submission" date="2024-05" db="EMBL/GenBank/DDBJ databases">
        <authorList>
            <person name="Bunk B."/>
            <person name="Swiderski J."/>
            <person name="Sproer C."/>
            <person name="Thiel V."/>
        </authorList>
    </citation>
    <scope>NUCLEOTIDE SEQUENCE</scope>
    <source>
        <strain evidence="3">DSM 17735</strain>
    </source>
</reference>
<feature type="transmembrane region" description="Helical" evidence="1">
    <location>
        <begin position="6"/>
        <end position="29"/>
    </location>
</feature>
<dbReference type="Pfam" id="PF10881">
    <property type="entry name" value="DUF2726"/>
    <property type="match status" value="1"/>
</dbReference>
<name>A0AAU7LMV0_9BURK</name>